<keyword evidence="2" id="KW-0732">Signal</keyword>
<feature type="region of interest" description="Disordered" evidence="1">
    <location>
        <begin position="20"/>
        <end position="97"/>
    </location>
</feature>
<evidence type="ECO:0000256" key="2">
    <source>
        <dbReference type="SAM" id="SignalP"/>
    </source>
</evidence>
<accession>A0A0D6QBM4</accession>
<name>A0A0D6QBM4_KOMXY</name>
<evidence type="ECO:0000313" key="4">
    <source>
        <dbReference type="Proteomes" id="UP000032683"/>
    </source>
</evidence>
<sequence>MKTILTAMAGGVLLCMVQPASAAPASHHHAHSDSVAASDAETADLNNQSLQKARASLKQPAAPETAAAPGQPVQAAGTGQTAPTIRVPETGSTVAGY</sequence>
<dbReference type="GeneID" id="79188087"/>
<protein>
    <submittedName>
        <fullName evidence="3">Uncharacterized protein</fullName>
    </submittedName>
</protein>
<dbReference type="AlphaFoldDB" id="A0A0D6QBM4"/>
<evidence type="ECO:0000313" key="3">
    <source>
        <dbReference type="EMBL" id="GAO00371.1"/>
    </source>
</evidence>
<dbReference type="RefSeq" id="WP_187294201.1">
    <property type="nucleotide sequence ID" value="NZ_BANJ01000045.1"/>
</dbReference>
<comment type="caution">
    <text evidence="3">The sequence shown here is derived from an EMBL/GenBank/DDBJ whole genome shotgun (WGS) entry which is preliminary data.</text>
</comment>
<gene>
    <name evidence="3" type="ORF">Gxy13693_045_095</name>
</gene>
<proteinExistence type="predicted"/>
<dbReference type="EMBL" id="BANJ01000045">
    <property type="protein sequence ID" value="GAO00371.1"/>
    <property type="molecule type" value="Genomic_DNA"/>
</dbReference>
<reference evidence="3 4" key="1">
    <citation type="submission" date="2012-11" db="EMBL/GenBank/DDBJ databases">
        <title>Whole genome sequence of Gluconacetobacter xylinus NBRC 13693.</title>
        <authorList>
            <person name="Azuma Y."/>
            <person name="Higashiura N."/>
            <person name="Hirakawa H."/>
            <person name="Matsushita K."/>
        </authorList>
    </citation>
    <scope>NUCLEOTIDE SEQUENCE [LARGE SCALE GENOMIC DNA]</scope>
    <source>
        <strain evidence="3 4">NBRC 13693</strain>
    </source>
</reference>
<dbReference type="Proteomes" id="UP000032683">
    <property type="component" value="Unassembled WGS sequence"/>
</dbReference>
<feature type="signal peptide" evidence="2">
    <location>
        <begin position="1"/>
        <end position="22"/>
    </location>
</feature>
<organism evidence="3 4">
    <name type="scientific">Komagataeibacter xylinus NBRC 13693</name>
    <dbReference type="NCBI Taxonomy" id="1234668"/>
    <lineage>
        <taxon>Bacteria</taxon>
        <taxon>Pseudomonadati</taxon>
        <taxon>Pseudomonadota</taxon>
        <taxon>Alphaproteobacteria</taxon>
        <taxon>Acetobacterales</taxon>
        <taxon>Acetobacteraceae</taxon>
        <taxon>Komagataeibacter</taxon>
    </lineage>
</organism>
<feature type="compositionally biased region" description="Low complexity" evidence="1">
    <location>
        <begin position="65"/>
        <end position="82"/>
    </location>
</feature>
<feature type="chain" id="PRO_5002310611" evidence="2">
    <location>
        <begin position="23"/>
        <end position="97"/>
    </location>
</feature>
<evidence type="ECO:0000256" key="1">
    <source>
        <dbReference type="SAM" id="MobiDB-lite"/>
    </source>
</evidence>